<keyword evidence="3" id="KW-1185">Reference proteome</keyword>
<dbReference type="PANTHER" id="PTHR33053:SF24">
    <property type="entry name" value="TRANSPOSASE DOMAIN-CONTAINING PROTEIN"/>
    <property type="match status" value="1"/>
</dbReference>
<dbReference type="AlphaFoldDB" id="A0A9N9MIL6"/>
<accession>A0A9N9MIL6</accession>
<reference evidence="2" key="1">
    <citation type="submission" date="2022-01" db="EMBL/GenBank/DDBJ databases">
        <authorList>
            <person name="King R."/>
        </authorList>
    </citation>
    <scope>NUCLEOTIDE SEQUENCE</scope>
</reference>
<dbReference type="OrthoDB" id="10015795at2759"/>
<evidence type="ECO:0000313" key="2">
    <source>
        <dbReference type="EMBL" id="CAG9763555.1"/>
    </source>
</evidence>
<gene>
    <name evidence="2" type="ORF">CEUTPL_LOCUS4213</name>
</gene>
<evidence type="ECO:0000313" key="3">
    <source>
        <dbReference type="Proteomes" id="UP001152799"/>
    </source>
</evidence>
<dbReference type="PANTHER" id="PTHR33053">
    <property type="entry name" value="PROTEIN, PUTATIVE-RELATED"/>
    <property type="match status" value="1"/>
</dbReference>
<feature type="region of interest" description="Disordered" evidence="1">
    <location>
        <begin position="24"/>
        <end position="43"/>
    </location>
</feature>
<sequence>MWRSSASSKYYKRANAELKRFKRAHQEAPYINPNRRTSDRSDNVNLSEVFREGLTLSVGYQSEALAAPTSSEEESNEASAPLNVLELQSSSSEDDTTALTPVPLNVLESQSTSAETSVLCEAQTINFSLTKWALQHGIRHVAMNDLLKILKPYHHTLPLDSRTLLRTPKKISSIRDVYPGQYYHFGIQEAIRNLLSKTVLKNNSIELLVNIDGLNISDSSSSQLYPILISIFEHNAVDVAGVYHGLEKPKDANEFLSDFVSEIINIINNGFVFNNVEYSVKIKAFVCDVPAKSFIKFTKGHTGYFSCSKCFTEGEYVNNNVCFPDLDFVLRTDEQFRNKVNEDHHTGTSILESIPGLDMIKSFALDPMHLLYLGVMKRLLVNLWVNGKPPIKLSFRQINAITESLVLQRTNIPSEFSRKPRSLNESKRWKATEYSQFLFYTGPVCLKDIFSTDQYVHFLSLHAALTMLSTADLSKAEYAEELLKWFVESFSDLYGSEYISHNIHNLLHLADDVRSFGPLYTFSAFKFENFMRTFKKCLRKNEKPLQQIIKRKEEIDKFDQESQSCSNQHISYPVFKKRHGEGGVISNQNYISNEQFSEVLFKDFKLSIMAPDNCCSLKDGSIVVIKNFVKVESEYFIVGTKYQRKQNFYHKPCESSLLSIYVVEEESDLKMWNVNEIIFKFVKLSYQTMEVVFPLLHTIC</sequence>
<evidence type="ECO:0008006" key="4">
    <source>
        <dbReference type="Google" id="ProtNLM"/>
    </source>
</evidence>
<proteinExistence type="predicted"/>
<organism evidence="2 3">
    <name type="scientific">Ceutorhynchus assimilis</name>
    <name type="common">cabbage seed weevil</name>
    <dbReference type="NCBI Taxonomy" id="467358"/>
    <lineage>
        <taxon>Eukaryota</taxon>
        <taxon>Metazoa</taxon>
        <taxon>Ecdysozoa</taxon>
        <taxon>Arthropoda</taxon>
        <taxon>Hexapoda</taxon>
        <taxon>Insecta</taxon>
        <taxon>Pterygota</taxon>
        <taxon>Neoptera</taxon>
        <taxon>Endopterygota</taxon>
        <taxon>Coleoptera</taxon>
        <taxon>Polyphaga</taxon>
        <taxon>Cucujiformia</taxon>
        <taxon>Curculionidae</taxon>
        <taxon>Ceutorhynchinae</taxon>
        <taxon>Ceutorhynchus</taxon>
    </lineage>
</organism>
<dbReference type="EMBL" id="OU892290">
    <property type="protein sequence ID" value="CAG9763555.1"/>
    <property type="molecule type" value="Genomic_DNA"/>
</dbReference>
<evidence type="ECO:0000256" key="1">
    <source>
        <dbReference type="SAM" id="MobiDB-lite"/>
    </source>
</evidence>
<protein>
    <recommendedName>
        <fullName evidence="4">Transposase domain-containing protein</fullName>
    </recommendedName>
</protein>
<name>A0A9N9MIL6_9CUCU</name>
<dbReference type="Proteomes" id="UP001152799">
    <property type="component" value="Chromosome 14"/>
</dbReference>